<proteinExistence type="predicted"/>
<accession>A0AAN6YZI8</accession>
<reference evidence="1" key="2">
    <citation type="submission" date="2023-05" db="EMBL/GenBank/DDBJ databases">
        <authorList>
            <consortium name="Lawrence Berkeley National Laboratory"/>
            <person name="Steindorff A."/>
            <person name="Hensen N."/>
            <person name="Bonometti L."/>
            <person name="Westerberg I."/>
            <person name="Brannstrom I.O."/>
            <person name="Guillou S."/>
            <person name="Cros-Aarteil S."/>
            <person name="Calhoun S."/>
            <person name="Haridas S."/>
            <person name="Kuo A."/>
            <person name="Mondo S."/>
            <person name="Pangilinan J."/>
            <person name="Riley R."/>
            <person name="Labutti K."/>
            <person name="Andreopoulos B."/>
            <person name="Lipzen A."/>
            <person name="Chen C."/>
            <person name="Yanf M."/>
            <person name="Daum C."/>
            <person name="Ng V."/>
            <person name="Clum A."/>
            <person name="Ohm R."/>
            <person name="Martin F."/>
            <person name="Silar P."/>
            <person name="Natvig D."/>
            <person name="Lalanne C."/>
            <person name="Gautier V."/>
            <person name="Ament-Velasquez S.L."/>
            <person name="Kruys A."/>
            <person name="Hutchinson M.I."/>
            <person name="Powell A.J."/>
            <person name="Barry K."/>
            <person name="Miller A.N."/>
            <person name="Grigoriev I.V."/>
            <person name="Debuchy R."/>
            <person name="Gladieux P."/>
            <person name="Thoren M.H."/>
            <person name="Johannesson H."/>
        </authorList>
    </citation>
    <scope>NUCLEOTIDE SEQUENCE</scope>
    <source>
        <strain evidence="1">CBS 731.68</strain>
    </source>
</reference>
<organism evidence="1 2">
    <name type="scientific">Parathielavia appendiculata</name>
    <dbReference type="NCBI Taxonomy" id="2587402"/>
    <lineage>
        <taxon>Eukaryota</taxon>
        <taxon>Fungi</taxon>
        <taxon>Dikarya</taxon>
        <taxon>Ascomycota</taxon>
        <taxon>Pezizomycotina</taxon>
        <taxon>Sordariomycetes</taxon>
        <taxon>Sordariomycetidae</taxon>
        <taxon>Sordariales</taxon>
        <taxon>Chaetomiaceae</taxon>
        <taxon>Parathielavia</taxon>
    </lineage>
</organism>
<dbReference type="Proteomes" id="UP001302602">
    <property type="component" value="Unassembled WGS sequence"/>
</dbReference>
<dbReference type="EMBL" id="MU853268">
    <property type="protein sequence ID" value="KAK4118434.1"/>
    <property type="molecule type" value="Genomic_DNA"/>
</dbReference>
<evidence type="ECO:0000313" key="1">
    <source>
        <dbReference type="EMBL" id="KAK4118434.1"/>
    </source>
</evidence>
<protein>
    <submittedName>
        <fullName evidence="1">Uncharacterized protein</fullName>
    </submittedName>
</protein>
<dbReference type="AlphaFoldDB" id="A0AAN6YZI8"/>
<name>A0AAN6YZI8_9PEZI</name>
<sequence length="69" mass="7487">MAKQLEDETEADRVGAISQVAVEQTALGESRKLFEELLSGIYTAAANAWKDQAQVVNNFGARMKACTDP</sequence>
<evidence type="ECO:0000313" key="2">
    <source>
        <dbReference type="Proteomes" id="UP001302602"/>
    </source>
</evidence>
<keyword evidence="2" id="KW-1185">Reference proteome</keyword>
<comment type="caution">
    <text evidence="1">The sequence shown here is derived from an EMBL/GenBank/DDBJ whole genome shotgun (WGS) entry which is preliminary data.</text>
</comment>
<dbReference type="GeneID" id="87830898"/>
<reference evidence="1" key="1">
    <citation type="journal article" date="2023" name="Mol. Phylogenet. Evol.">
        <title>Genome-scale phylogeny and comparative genomics of the fungal order Sordariales.</title>
        <authorList>
            <person name="Hensen N."/>
            <person name="Bonometti L."/>
            <person name="Westerberg I."/>
            <person name="Brannstrom I.O."/>
            <person name="Guillou S."/>
            <person name="Cros-Aarteil S."/>
            <person name="Calhoun S."/>
            <person name="Haridas S."/>
            <person name="Kuo A."/>
            <person name="Mondo S."/>
            <person name="Pangilinan J."/>
            <person name="Riley R."/>
            <person name="LaButti K."/>
            <person name="Andreopoulos B."/>
            <person name="Lipzen A."/>
            <person name="Chen C."/>
            <person name="Yan M."/>
            <person name="Daum C."/>
            <person name="Ng V."/>
            <person name="Clum A."/>
            <person name="Steindorff A."/>
            <person name="Ohm R.A."/>
            <person name="Martin F."/>
            <person name="Silar P."/>
            <person name="Natvig D.O."/>
            <person name="Lalanne C."/>
            <person name="Gautier V."/>
            <person name="Ament-Velasquez S.L."/>
            <person name="Kruys A."/>
            <person name="Hutchinson M.I."/>
            <person name="Powell A.J."/>
            <person name="Barry K."/>
            <person name="Miller A.N."/>
            <person name="Grigoriev I.V."/>
            <person name="Debuchy R."/>
            <person name="Gladieux P."/>
            <person name="Hiltunen Thoren M."/>
            <person name="Johannesson H."/>
        </authorList>
    </citation>
    <scope>NUCLEOTIDE SEQUENCE</scope>
    <source>
        <strain evidence="1">CBS 731.68</strain>
    </source>
</reference>
<dbReference type="RefSeq" id="XP_062642207.1">
    <property type="nucleotide sequence ID" value="XM_062794129.1"/>
</dbReference>
<gene>
    <name evidence="1" type="ORF">N657DRAFT_651277</name>
</gene>